<dbReference type="EMBL" id="MH688524">
    <property type="protein sequence ID" value="QBQ65044.1"/>
    <property type="molecule type" value="Viral_cRNA"/>
</dbReference>
<dbReference type="Proteomes" id="UP000677629">
    <property type="component" value="Segment"/>
</dbReference>
<proteinExistence type="predicted"/>
<protein>
    <submittedName>
        <fullName evidence="1">Matrix protein</fullName>
    </submittedName>
</protein>
<sequence>MALVKYFKKKISKRQEEEPGPLTPPRAPAPHPIFEGAVASAPPLDKHLTWINFEMDLIIEVVLDPGETESWRIIAPLVNMQIDYKGNPYHKNLWLGLFIIAASGLYRCPIDKNNRVYSIRVRRGIKLGFEGSQPYETNRVVEWMQSMSYLADGLHSTWTVRGSLTRTLINYPPYTIKAGQEDYLKSVGVNCRISEDSELIFVSN</sequence>
<name>A0A482LXC4_9RHAB</name>
<evidence type="ECO:0000313" key="1">
    <source>
        <dbReference type="EMBL" id="QBQ65044.1"/>
    </source>
</evidence>
<dbReference type="RefSeq" id="YP_010797957.1">
    <property type="nucleotide sequence ID" value="NC_076266.1"/>
</dbReference>
<organism evidence="1">
    <name type="scientific">Xinjiang tick rhabdovirus</name>
    <dbReference type="NCBI Taxonomy" id="2560016"/>
    <lineage>
        <taxon>Viruses</taxon>
        <taxon>Riboviria</taxon>
        <taxon>Orthornavirae</taxon>
        <taxon>Negarnaviricota</taxon>
        <taxon>Haploviricotina</taxon>
        <taxon>Monjiviricetes</taxon>
        <taxon>Mononegavirales</taxon>
        <taxon>Rhabdoviridae</taxon>
        <taxon>Alpharhabdovirinae</taxon>
        <taxon>Lostrhavirus</taxon>
        <taxon>Lostrhavirus hyalomma</taxon>
    </lineage>
</organism>
<accession>A0A482LXC4</accession>
<keyword evidence="2" id="KW-1185">Reference proteome</keyword>
<evidence type="ECO:0000313" key="2">
    <source>
        <dbReference type="Proteomes" id="UP000677629"/>
    </source>
</evidence>
<reference evidence="1" key="1">
    <citation type="submission" date="2018-07" db="EMBL/GenBank/DDBJ databases">
        <title>Viromes of Hyalomma asiaticum, Hyalomma detritum and Dermacentor nuttalli ticks from Xinjiang Uygur Autonomous Region, China.</title>
        <authorList>
            <person name="Shen S."/>
            <person name="Moming A."/>
            <person name="Luo T."/>
            <person name="Chang C."/>
            <person name="Fang Y."/>
            <person name="Wang J."/>
            <person name="Kou C."/>
            <person name="Wang C."/>
            <person name="Su Z."/>
            <person name="Zhang Y."/>
            <person name="Tang S."/>
            <person name="Wu Q."/>
            <person name="Duan X."/>
            <person name="Zhu L."/>
            <person name="Liu X."/>
            <person name="An R."/>
            <person name="Shi J."/>
            <person name="Yang J."/>
            <person name="Zhang Z."/>
            <person name="Liang J."/>
            <person name="Guo R."/>
            <person name="Wang H."/>
            <person name="Zhang Y."/>
            <person name="Sun S."/>
            <person name="Hu Z."/>
            <person name="Deng F."/>
        </authorList>
    </citation>
    <scope>NUCLEOTIDE SEQUENCE</scope>
    <source>
        <strain evidence="1">15-XJ</strain>
    </source>
</reference>
<dbReference type="KEGG" id="vg:80535969"/>
<dbReference type="GeneID" id="80535969"/>